<dbReference type="Pfam" id="PF20684">
    <property type="entry name" value="Fung_rhodopsin"/>
    <property type="match status" value="1"/>
</dbReference>
<dbReference type="OrthoDB" id="5372266at2759"/>
<accession>A0A4V3SHH8</accession>
<dbReference type="PANTHER" id="PTHR33048">
    <property type="entry name" value="PTH11-LIKE INTEGRAL MEMBRANE PROTEIN (AFU_ORTHOLOGUE AFUA_5G11245)"/>
    <property type="match status" value="1"/>
</dbReference>
<evidence type="ECO:0000256" key="6">
    <source>
        <dbReference type="SAM" id="MobiDB-lite"/>
    </source>
</evidence>
<evidence type="ECO:0000256" key="3">
    <source>
        <dbReference type="ARBA" id="ARBA00022989"/>
    </source>
</evidence>
<feature type="compositionally biased region" description="Basic and acidic residues" evidence="6">
    <location>
        <begin position="257"/>
        <end position="272"/>
    </location>
</feature>
<sequence length="288" mass="32492">MLKEGGKADSRELDMMLVGPKWIRLGWFVALFYIVELWLLKGAFIAFYWGLFSKVHTRLRFLLYSTIFLVVTTFLILIILYLSWCTPIERNWTAPIIEHRKCGFNPSRTAQTIQTAFNISTDLLIMLIPLSILNSLRLGTHEKFALAFVFTIGGFIVVASGIRYGIVMKSLSQNYNLQTIRDMERWSVVECTMALLAFCLPALRRLVVRVFGAGRRMGSGERESEGRVGGSGGYAKGNWFDATAVGKVYSVEATRVEPEGRKGSEEAIELRAKTTRGPGESQEWLRSV</sequence>
<gene>
    <name evidence="9" type="ORF">EX30DRAFT_266093</name>
</gene>
<feature type="transmembrane region" description="Helical" evidence="7">
    <location>
        <begin position="25"/>
        <end position="49"/>
    </location>
</feature>
<keyword evidence="3 7" id="KW-1133">Transmembrane helix</keyword>
<dbReference type="InterPro" id="IPR049326">
    <property type="entry name" value="Rhodopsin_dom_fungi"/>
</dbReference>
<evidence type="ECO:0000256" key="7">
    <source>
        <dbReference type="SAM" id="Phobius"/>
    </source>
</evidence>
<dbReference type="InterPro" id="IPR052337">
    <property type="entry name" value="SAT4-like"/>
</dbReference>
<feature type="domain" description="Rhodopsin" evidence="8">
    <location>
        <begin position="27"/>
        <end position="208"/>
    </location>
</feature>
<dbReference type="GO" id="GO:0016020">
    <property type="term" value="C:membrane"/>
    <property type="evidence" value="ECO:0007669"/>
    <property type="project" value="UniProtKB-SubCell"/>
</dbReference>
<dbReference type="Proteomes" id="UP000298138">
    <property type="component" value="Unassembled WGS sequence"/>
</dbReference>
<evidence type="ECO:0000256" key="1">
    <source>
        <dbReference type="ARBA" id="ARBA00004141"/>
    </source>
</evidence>
<evidence type="ECO:0000256" key="2">
    <source>
        <dbReference type="ARBA" id="ARBA00022692"/>
    </source>
</evidence>
<dbReference type="STRING" id="341454.A0A4V3SHH8"/>
<proteinExistence type="inferred from homology"/>
<feature type="transmembrane region" description="Helical" evidence="7">
    <location>
        <begin position="61"/>
        <end position="84"/>
    </location>
</feature>
<reference evidence="9 10" key="1">
    <citation type="submission" date="2019-04" db="EMBL/GenBank/DDBJ databases">
        <title>Comparative genomics and transcriptomics to analyze fruiting body development in filamentous ascomycetes.</title>
        <authorList>
            <consortium name="DOE Joint Genome Institute"/>
            <person name="Lutkenhaus R."/>
            <person name="Traeger S."/>
            <person name="Breuer J."/>
            <person name="Kuo A."/>
            <person name="Lipzen A."/>
            <person name="Pangilinan J."/>
            <person name="Dilworth D."/>
            <person name="Sandor L."/>
            <person name="Poggeler S."/>
            <person name="Barry K."/>
            <person name="Grigoriev I.V."/>
            <person name="Nowrousian M."/>
        </authorList>
    </citation>
    <scope>NUCLEOTIDE SEQUENCE [LARGE SCALE GENOMIC DNA]</scope>
    <source>
        <strain evidence="9 10">CBS 389.68</strain>
    </source>
</reference>
<keyword evidence="4 7" id="KW-0472">Membrane</keyword>
<comment type="similarity">
    <text evidence="5">Belongs to the SAT4 family.</text>
</comment>
<dbReference type="EMBL" id="ML220191">
    <property type="protein sequence ID" value="TGZ76254.1"/>
    <property type="molecule type" value="Genomic_DNA"/>
</dbReference>
<organism evidence="9 10">
    <name type="scientific">Ascodesmis nigricans</name>
    <dbReference type="NCBI Taxonomy" id="341454"/>
    <lineage>
        <taxon>Eukaryota</taxon>
        <taxon>Fungi</taxon>
        <taxon>Dikarya</taxon>
        <taxon>Ascomycota</taxon>
        <taxon>Pezizomycotina</taxon>
        <taxon>Pezizomycetes</taxon>
        <taxon>Pezizales</taxon>
        <taxon>Ascodesmidaceae</taxon>
        <taxon>Ascodesmis</taxon>
    </lineage>
</organism>
<keyword evidence="2 7" id="KW-0812">Transmembrane</keyword>
<dbReference type="AlphaFoldDB" id="A0A4V3SHH8"/>
<keyword evidence="10" id="KW-1185">Reference proteome</keyword>
<evidence type="ECO:0000313" key="9">
    <source>
        <dbReference type="EMBL" id="TGZ76254.1"/>
    </source>
</evidence>
<dbReference type="PANTHER" id="PTHR33048:SF110">
    <property type="entry name" value="UBID FAMILY DECARBOXYLASE"/>
    <property type="match status" value="1"/>
</dbReference>
<evidence type="ECO:0000313" key="10">
    <source>
        <dbReference type="Proteomes" id="UP000298138"/>
    </source>
</evidence>
<feature type="transmembrane region" description="Helical" evidence="7">
    <location>
        <begin position="145"/>
        <end position="166"/>
    </location>
</feature>
<comment type="subcellular location">
    <subcellularLocation>
        <location evidence="1">Membrane</location>
        <topology evidence="1">Multi-pass membrane protein</topology>
    </subcellularLocation>
</comment>
<feature type="region of interest" description="Disordered" evidence="6">
    <location>
        <begin position="257"/>
        <end position="288"/>
    </location>
</feature>
<protein>
    <recommendedName>
        <fullName evidence="8">Rhodopsin domain-containing protein</fullName>
    </recommendedName>
</protein>
<evidence type="ECO:0000259" key="8">
    <source>
        <dbReference type="Pfam" id="PF20684"/>
    </source>
</evidence>
<dbReference type="InParanoid" id="A0A4V3SHH8"/>
<evidence type="ECO:0000256" key="5">
    <source>
        <dbReference type="ARBA" id="ARBA00038359"/>
    </source>
</evidence>
<evidence type="ECO:0000256" key="4">
    <source>
        <dbReference type="ARBA" id="ARBA00023136"/>
    </source>
</evidence>
<name>A0A4V3SHH8_9PEZI</name>
<feature type="transmembrane region" description="Helical" evidence="7">
    <location>
        <begin position="186"/>
        <end position="207"/>
    </location>
</feature>